<dbReference type="EMBL" id="CP126084">
    <property type="protein sequence ID" value="WHX51296.1"/>
    <property type="molecule type" value="Genomic_DNA"/>
</dbReference>
<accession>A0AA95L2W7</accession>
<organism evidence="1 2">
    <name type="scientific">Paenibacillus woosongensis</name>
    <dbReference type="NCBI Taxonomy" id="307580"/>
    <lineage>
        <taxon>Bacteria</taxon>
        <taxon>Bacillati</taxon>
        <taxon>Bacillota</taxon>
        <taxon>Bacilli</taxon>
        <taxon>Bacillales</taxon>
        <taxon>Paenibacillaceae</taxon>
        <taxon>Paenibacillus</taxon>
    </lineage>
</organism>
<sequence length="53" mass="5686">MQWQRTLSGLSKMAPTTDGGAVVIADQKLLKFKGANEEAPLEAGRALTLTLTR</sequence>
<name>A0AA95L2W7_9BACL</name>
<proteinExistence type="predicted"/>
<protein>
    <submittedName>
        <fullName evidence="1">Uncharacterized protein</fullName>
    </submittedName>
</protein>
<gene>
    <name evidence="1" type="ORF">QNH46_11920</name>
</gene>
<dbReference type="KEGG" id="pwn:QNH46_11920"/>
<dbReference type="RefSeq" id="WP_283928266.1">
    <property type="nucleotide sequence ID" value="NZ_CP126084.1"/>
</dbReference>
<evidence type="ECO:0000313" key="1">
    <source>
        <dbReference type="EMBL" id="WHX51296.1"/>
    </source>
</evidence>
<reference evidence="1" key="1">
    <citation type="submission" date="2023-05" db="EMBL/GenBank/DDBJ databases">
        <title>Comparative genomics of Bacillaceae isolates and their secondary metabolite potential.</title>
        <authorList>
            <person name="Song L."/>
            <person name="Nielsen L.J."/>
            <person name="Mohite O."/>
            <person name="Xu X."/>
            <person name="Weber T."/>
            <person name="Kovacs A.T."/>
        </authorList>
    </citation>
    <scope>NUCLEOTIDE SEQUENCE</scope>
    <source>
        <strain evidence="1">B2_4</strain>
    </source>
</reference>
<dbReference type="Proteomes" id="UP001177943">
    <property type="component" value="Chromosome"/>
</dbReference>
<dbReference type="AlphaFoldDB" id="A0AA95L2W7"/>
<evidence type="ECO:0000313" key="2">
    <source>
        <dbReference type="Proteomes" id="UP001177943"/>
    </source>
</evidence>